<evidence type="ECO:0000313" key="1">
    <source>
        <dbReference type="EMBL" id="NMD99545.1"/>
    </source>
</evidence>
<reference evidence="1 2" key="1">
    <citation type="submission" date="2020-04" db="EMBL/GenBank/DDBJ databases">
        <authorList>
            <person name="Hitch T.C.A."/>
            <person name="Wylensek D."/>
            <person name="Clavel T."/>
        </authorList>
    </citation>
    <scope>NUCLEOTIDE SEQUENCE [LARGE SCALE GENOMIC DNA]</scope>
    <source>
        <strain evidence="1 2">PG-130-P53-12</strain>
    </source>
</reference>
<protein>
    <recommendedName>
        <fullName evidence="3">Phosphoribulokinase/uridine kinase domain-containing protein</fullName>
    </recommendedName>
</protein>
<keyword evidence="2" id="KW-1185">Reference proteome</keyword>
<dbReference type="Gene3D" id="3.40.50.300">
    <property type="entry name" value="P-loop containing nucleotide triphosphate hydrolases"/>
    <property type="match status" value="1"/>
</dbReference>
<evidence type="ECO:0000313" key="2">
    <source>
        <dbReference type="Proteomes" id="UP000543804"/>
    </source>
</evidence>
<name>A0A848BCC2_9FIRM</name>
<comment type="caution">
    <text evidence="1">The sequence shown here is derived from an EMBL/GenBank/DDBJ whole genome shotgun (WGS) entry which is preliminary data.</text>
</comment>
<dbReference type="EMBL" id="JABAFA010000036">
    <property type="protein sequence ID" value="NMD99545.1"/>
    <property type="molecule type" value="Genomic_DNA"/>
</dbReference>
<evidence type="ECO:0008006" key="3">
    <source>
        <dbReference type="Google" id="ProtNLM"/>
    </source>
</evidence>
<dbReference type="RefSeq" id="WP_164176269.1">
    <property type="nucleotide sequence ID" value="NZ_JABAFA010000036.1"/>
</dbReference>
<dbReference type="Proteomes" id="UP000543804">
    <property type="component" value="Unassembled WGS sequence"/>
</dbReference>
<dbReference type="SUPFAM" id="SSF52540">
    <property type="entry name" value="P-loop containing nucleoside triphosphate hydrolases"/>
    <property type="match status" value="1"/>
</dbReference>
<dbReference type="AlphaFoldDB" id="A0A848BCC2"/>
<sequence>MTAKSWRSCRVTINGRVRKLSYSDDAIKKLFLPFLQRLSDLSRREGRRIVIYLAAPADTGKTTLALFLERLSLLGAASGLLPLQRLGLEGFQRQAEELDADGKPLSPYGPKAFDTEELTRKLAALAAGEELRWPVFDRARHEAVPDITPVRKPIVLVEGCWLLLKRDGWENLRSFADYTLAIMAQPESLAARTTQRLIARGLTPRAAHERYDRDYRPAIMQVLTDSWPADETWIYSADGDYQPQPDRLRNYRAKQKQTQMDFDSVKRKDEPIFRAYEEQMTKSGGQTFALGYQQGLETARRNILRRLAGAGGMGREALMETFHITEAELDDLLS</sequence>
<organism evidence="1 2">
    <name type="scientific">Selenomonas bovis</name>
    <dbReference type="NCBI Taxonomy" id="416586"/>
    <lineage>
        <taxon>Bacteria</taxon>
        <taxon>Bacillati</taxon>
        <taxon>Bacillota</taxon>
        <taxon>Negativicutes</taxon>
        <taxon>Selenomonadales</taxon>
        <taxon>Selenomonadaceae</taxon>
        <taxon>Selenomonas</taxon>
    </lineage>
</organism>
<gene>
    <name evidence="1" type="ORF">HF878_08725</name>
</gene>
<dbReference type="InterPro" id="IPR027417">
    <property type="entry name" value="P-loop_NTPase"/>
</dbReference>
<accession>A0A848BCC2</accession>
<proteinExistence type="predicted"/>